<dbReference type="EMBL" id="ML995503">
    <property type="protein sequence ID" value="KAF2137364.1"/>
    <property type="molecule type" value="Genomic_DNA"/>
</dbReference>
<dbReference type="Proteomes" id="UP000799438">
    <property type="component" value="Unassembled WGS sequence"/>
</dbReference>
<name>A0A6A6B2B9_9PEZI</name>
<dbReference type="AlphaFoldDB" id="A0A6A6B2B9"/>
<gene>
    <name evidence="1" type="ORF">K452DRAFT_312374</name>
</gene>
<evidence type="ECO:0000313" key="2">
    <source>
        <dbReference type="Proteomes" id="UP000799438"/>
    </source>
</evidence>
<proteinExistence type="predicted"/>
<reference evidence="1" key="1">
    <citation type="journal article" date="2020" name="Stud. Mycol.">
        <title>101 Dothideomycetes genomes: a test case for predicting lifestyles and emergence of pathogens.</title>
        <authorList>
            <person name="Haridas S."/>
            <person name="Albert R."/>
            <person name="Binder M."/>
            <person name="Bloem J."/>
            <person name="Labutti K."/>
            <person name="Salamov A."/>
            <person name="Andreopoulos B."/>
            <person name="Baker S."/>
            <person name="Barry K."/>
            <person name="Bills G."/>
            <person name="Bluhm B."/>
            <person name="Cannon C."/>
            <person name="Castanera R."/>
            <person name="Culley D."/>
            <person name="Daum C."/>
            <person name="Ezra D."/>
            <person name="Gonzalez J."/>
            <person name="Henrissat B."/>
            <person name="Kuo A."/>
            <person name="Liang C."/>
            <person name="Lipzen A."/>
            <person name="Lutzoni F."/>
            <person name="Magnuson J."/>
            <person name="Mondo S."/>
            <person name="Nolan M."/>
            <person name="Ohm R."/>
            <person name="Pangilinan J."/>
            <person name="Park H.-J."/>
            <person name="Ramirez L."/>
            <person name="Alfaro M."/>
            <person name="Sun H."/>
            <person name="Tritt A."/>
            <person name="Yoshinaga Y."/>
            <person name="Zwiers L.-H."/>
            <person name="Turgeon B."/>
            <person name="Goodwin S."/>
            <person name="Spatafora J."/>
            <person name="Crous P."/>
            <person name="Grigoriev I."/>
        </authorList>
    </citation>
    <scope>NUCLEOTIDE SEQUENCE</scope>
    <source>
        <strain evidence="1">CBS 121167</strain>
    </source>
</reference>
<accession>A0A6A6B2B9</accession>
<evidence type="ECO:0000313" key="1">
    <source>
        <dbReference type="EMBL" id="KAF2137364.1"/>
    </source>
</evidence>
<keyword evidence="2" id="KW-1185">Reference proteome</keyword>
<organism evidence="1 2">
    <name type="scientific">Aplosporella prunicola CBS 121167</name>
    <dbReference type="NCBI Taxonomy" id="1176127"/>
    <lineage>
        <taxon>Eukaryota</taxon>
        <taxon>Fungi</taxon>
        <taxon>Dikarya</taxon>
        <taxon>Ascomycota</taxon>
        <taxon>Pezizomycotina</taxon>
        <taxon>Dothideomycetes</taxon>
        <taxon>Dothideomycetes incertae sedis</taxon>
        <taxon>Botryosphaeriales</taxon>
        <taxon>Aplosporellaceae</taxon>
        <taxon>Aplosporella</taxon>
    </lineage>
</organism>
<protein>
    <submittedName>
        <fullName evidence="1">Uncharacterized protein</fullName>
    </submittedName>
</protein>
<dbReference type="GeneID" id="54301049"/>
<sequence length="200" mass="21649">MQPTVISIIITTNYALSSQQGIQTFHCCGELGGSAHVVCLTCRIEARRQHVCLALKRHLAGEDGALHGWLNVARLDTGFPLETWPGKALGHKDVLIANVNATRLKPRRQSTTSTTHPAVHKPFAISYVASLSHQAVKPSGCKDYCTRAARVLSTSQAGVPPCQLPSAWLANPNVRHQRSYSLHLSPEGYKGSTVPVLNSL</sequence>
<dbReference type="RefSeq" id="XP_033393082.1">
    <property type="nucleotide sequence ID" value="XM_033543552.1"/>
</dbReference>